<proteinExistence type="predicted"/>
<gene>
    <name evidence="1" type="ORF">A3J36_01505</name>
</gene>
<sequence>MEEVETLHNAVLDIVTEGFKTLGLTWQEEDKTWIAVKEAIRRSIAEEKRLRTEERDFRASH</sequence>
<protein>
    <submittedName>
        <fullName evidence="1">Uncharacterized protein</fullName>
    </submittedName>
</protein>
<evidence type="ECO:0000313" key="1">
    <source>
        <dbReference type="EMBL" id="OGL89888.1"/>
    </source>
</evidence>
<accession>A0A1F7VI88</accession>
<dbReference type="EMBL" id="MGEU01000050">
    <property type="protein sequence ID" value="OGL89888.1"/>
    <property type="molecule type" value="Genomic_DNA"/>
</dbReference>
<evidence type="ECO:0000313" key="2">
    <source>
        <dbReference type="Proteomes" id="UP000177750"/>
    </source>
</evidence>
<organism evidence="1 2">
    <name type="scientific">Candidatus Uhrbacteria bacterium RIFCSPLOWO2_02_FULL_54_37</name>
    <dbReference type="NCBI Taxonomy" id="1802412"/>
    <lineage>
        <taxon>Bacteria</taxon>
        <taxon>Candidatus Uhriibacteriota</taxon>
    </lineage>
</organism>
<dbReference type="AlphaFoldDB" id="A0A1F7VI88"/>
<dbReference type="Proteomes" id="UP000177750">
    <property type="component" value="Unassembled WGS sequence"/>
</dbReference>
<name>A0A1F7VI88_9BACT</name>
<reference evidence="1 2" key="1">
    <citation type="journal article" date="2016" name="Nat. Commun.">
        <title>Thousands of microbial genomes shed light on interconnected biogeochemical processes in an aquifer system.</title>
        <authorList>
            <person name="Anantharaman K."/>
            <person name="Brown C.T."/>
            <person name="Hug L.A."/>
            <person name="Sharon I."/>
            <person name="Castelle C.J."/>
            <person name="Probst A.J."/>
            <person name="Thomas B.C."/>
            <person name="Singh A."/>
            <person name="Wilkins M.J."/>
            <person name="Karaoz U."/>
            <person name="Brodie E.L."/>
            <person name="Williams K.H."/>
            <person name="Hubbard S.S."/>
            <person name="Banfield J.F."/>
        </authorList>
    </citation>
    <scope>NUCLEOTIDE SEQUENCE [LARGE SCALE GENOMIC DNA]</scope>
</reference>
<comment type="caution">
    <text evidence="1">The sequence shown here is derived from an EMBL/GenBank/DDBJ whole genome shotgun (WGS) entry which is preliminary data.</text>
</comment>